<gene>
    <name evidence="2" type="ORF">BOFE_09120</name>
</gene>
<sequence>MLLNIVFILTFLIFGCSSSSSSSSSETVEVLHNISEGTLHTKMTLKNGSGFVYMDYPNRIKKDNNKYFVLDFNIKTNRPLNLLKVSFNGIELDLKEVLLSYDNRLKLDGEEYILPFDDSIELTGFWIYLTSELIERLELLKFAKTEGFKLDVECIERKSGVKNNISFNSSVSSSKKFFDLVDKFEVL</sequence>
<evidence type="ECO:0000313" key="3">
    <source>
        <dbReference type="Proteomes" id="UP001317516"/>
    </source>
</evidence>
<reference evidence="2 3" key="1">
    <citation type="submission" date="2022-11" db="EMBL/GenBank/DDBJ databases">
        <title>Genome sequence of clinical isolate of the human pathogenic Borrelia fainii.</title>
        <authorList>
            <person name="Itokawa K."/>
            <person name="Sato K."/>
            <person name="Qiu Y."/>
        </authorList>
    </citation>
    <scope>NUCLEOTIDE SEQUENCE [LARGE SCALE GENOMIC DNA]</scope>
    <source>
        <strain evidence="2 3">Qtaro</strain>
        <plasmid evidence="2 3">p100</plasmid>
    </source>
</reference>
<dbReference type="Proteomes" id="UP001317516">
    <property type="component" value="Plasmid p100"/>
</dbReference>
<feature type="signal peptide" evidence="1">
    <location>
        <begin position="1"/>
        <end position="24"/>
    </location>
</feature>
<dbReference type="RefSeq" id="WP_281862232.1">
    <property type="nucleotide sequence ID" value="NZ_AP027071.1"/>
</dbReference>
<evidence type="ECO:0008006" key="4">
    <source>
        <dbReference type="Google" id="ProtNLM"/>
    </source>
</evidence>
<dbReference type="EMBL" id="AP027071">
    <property type="protein sequence ID" value="BDU63372.1"/>
    <property type="molecule type" value="Genomic_DNA"/>
</dbReference>
<geneLocation type="plasmid" evidence="2 3">
    <name>p100</name>
</geneLocation>
<feature type="chain" id="PRO_5047081571" description="Lipoprotein" evidence="1">
    <location>
        <begin position="25"/>
        <end position="187"/>
    </location>
</feature>
<organism evidence="2 3">
    <name type="scientific">Candidatus Borrelia fainii</name>
    <dbReference type="NCBI Taxonomy" id="2518322"/>
    <lineage>
        <taxon>Bacteria</taxon>
        <taxon>Pseudomonadati</taxon>
        <taxon>Spirochaetota</taxon>
        <taxon>Spirochaetia</taxon>
        <taxon>Spirochaetales</taxon>
        <taxon>Borreliaceae</taxon>
        <taxon>Borrelia</taxon>
    </lineage>
</organism>
<name>A0ABM8DLI0_9SPIR</name>
<keyword evidence="2" id="KW-0614">Plasmid</keyword>
<accession>A0ABM8DLI0</accession>
<evidence type="ECO:0000313" key="2">
    <source>
        <dbReference type="EMBL" id="BDU63372.1"/>
    </source>
</evidence>
<protein>
    <recommendedName>
        <fullName evidence="4">Lipoprotein</fullName>
    </recommendedName>
</protein>
<keyword evidence="3" id="KW-1185">Reference proteome</keyword>
<proteinExistence type="predicted"/>
<keyword evidence="1" id="KW-0732">Signal</keyword>
<evidence type="ECO:0000256" key="1">
    <source>
        <dbReference type="SAM" id="SignalP"/>
    </source>
</evidence>